<keyword evidence="6" id="KW-1185">Reference proteome</keyword>
<dbReference type="Pfam" id="PF00378">
    <property type="entry name" value="ECH_1"/>
    <property type="match status" value="1"/>
</dbReference>
<evidence type="ECO:0000256" key="1">
    <source>
        <dbReference type="ARBA" id="ARBA00004275"/>
    </source>
</evidence>
<keyword evidence="4" id="KW-0413">Isomerase</keyword>
<dbReference type="EMBL" id="BMOV01000003">
    <property type="protein sequence ID" value="GGO10241.1"/>
    <property type="molecule type" value="Genomic_DNA"/>
</dbReference>
<dbReference type="Gene3D" id="3.90.226.10">
    <property type="entry name" value="2-enoyl-CoA Hydratase, Chain A, domain 1"/>
    <property type="match status" value="1"/>
</dbReference>
<name>A0ABQ2LCB3_9PROT</name>
<reference evidence="6" key="1">
    <citation type="journal article" date="2019" name="Int. J. Syst. Evol. Microbiol.">
        <title>The Global Catalogue of Microorganisms (GCM) 10K type strain sequencing project: providing services to taxonomists for standard genome sequencing and annotation.</title>
        <authorList>
            <consortium name="The Broad Institute Genomics Platform"/>
            <consortium name="The Broad Institute Genome Sequencing Center for Infectious Disease"/>
            <person name="Wu L."/>
            <person name="Ma J."/>
        </authorList>
    </citation>
    <scope>NUCLEOTIDE SEQUENCE [LARGE SCALE GENOMIC DNA]</scope>
    <source>
        <strain evidence="6">JCM 17843</strain>
    </source>
</reference>
<comment type="caution">
    <text evidence="5">The sequence shown here is derived from an EMBL/GenBank/DDBJ whole genome shotgun (WGS) entry which is preliminary data.</text>
</comment>
<evidence type="ECO:0000256" key="3">
    <source>
        <dbReference type="ARBA" id="ARBA00023140"/>
    </source>
</evidence>
<evidence type="ECO:0000256" key="4">
    <source>
        <dbReference type="ARBA" id="ARBA00023235"/>
    </source>
</evidence>
<protein>
    <submittedName>
        <fullName evidence="5">Enoyl-CoA hydratase</fullName>
    </submittedName>
</protein>
<dbReference type="InterPro" id="IPR001753">
    <property type="entry name" value="Enoyl-CoA_hydra/iso"/>
</dbReference>
<organism evidence="5 6">
    <name type="scientific">Iodidimonas muriae</name>
    <dbReference type="NCBI Taxonomy" id="261467"/>
    <lineage>
        <taxon>Bacteria</taxon>
        <taxon>Pseudomonadati</taxon>
        <taxon>Pseudomonadota</taxon>
        <taxon>Alphaproteobacteria</taxon>
        <taxon>Iodidimonadales</taxon>
        <taxon>Iodidimonadaceae</taxon>
        <taxon>Iodidimonas</taxon>
    </lineage>
</organism>
<proteinExistence type="inferred from homology"/>
<dbReference type="InterPro" id="IPR029045">
    <property type="entry name" value="ClpP/crotonase-like_dom_sf"/>
</dbReference>
<dbReference type="PANTHER" id="PTHR43684">
    <property type="match status" value="1"/>
</dbReference>
<evidence type="ECO:0000313" key="6">
    <source>
        <dbReference type="Proteomes" id="UP000602381"/>
    </source>
</evidence>
<dbReference type="CDD" id="cd06558">
    <property type="entry name" value="crotonase-like"/>
    <property type="match status" value="1"/>
</dbReference>
<keyword evidence="3" id="KW-0576">Peroxisome</keyword>
<comment type="subcellular location">
    <subcellularLocation>
        <location evidence="1">Peroxisome</location>
    </subcellularLocation>
</comment>
<dbReference type="Proteomes" id="UP000602381">
    <property type="component" value="Unassembled WGS sequence"/>
</dbReference>
<dbReference type="InterPro" id="IPR014748">
    <property type="entry name" value="Enoyl-CoA_hydra_C"/>
</dbReference>
<dbReference type="Gene3D" id="1.10.12.10">
    <property type="entry name" value="Lyase 2-enoyl-coa Hydratase, Chain A, domain 2"/>
    <property type="match status" value="1"/>
</dbReference>
<evidence type="ECO:0000313" key="5">
    <source>
        <dbReference type="EMBL" id="GGO10241.1"/>
    </source>
</evidence>
<accession>A0ABQ2LCB3</accession>
<dbReference type="RefSeq" id="WP_150004869.1">
    <property type="nucleotide sequence ID" value="NZ_BMOV01000003.1"/>
</dbReference>
<dbReference type="InterPro" id="IPR051053">
    <property type="entry name" value="ECH/Chromodomain_protein"/>
</dbReference>
<gene>
    <name evidence="5" type="ORF">GCM10007972_12750</name>
</gene>
<dbReference type="PANTHER" id="PTHR43684:SF1">
    <property type="entry name" value="ENOYL-COA DELTA ISOMERASE 2"/>
    <property type="match status" value="1"/>
</dbReference>
<dbReference type="SUPFAM" id="SSF52096">
    <property type="entry name" value="ClpP/crotonase"/>
    <property type="match status" value="1"/>
</dbReference>
<evidence type="ECO:0000256" key="2">
    <source>
        <dbReference type="ARBA" id="ARBA00005254"/>
    </source>
</evidence>
<sequence length="257" mass="27235">MTADLLISRDGAILEIGFNRPAKKNALTEAMYKAIADSLEQASDDPDIRVVLFYGEGGIFTSGNDLNDFAQVATGQRRAEDMEVMRVLHILAGFQKPVIAAVEGLAVGIGLTLLLHCDLAYVAQDARLTAPFVDLALVPEAASSLLMPALIGHQKAFALFALGEALSGEDAARLGLANAALPAGDVLAQARLSAQTLAKKAPGALATTKALMRDSATIRARMDKEGLEFARRLVSPEAREAFMAFAQKRAPDFSNLA</sequence>
<comment type="similarity">
    <text evidence="2">Belongs to the enoyl-CoA hydratase/isomerase family.</text>
</comment>